<dbReference type="InterPro" id="IPR015424">
    <property type="entry name" value="PyrdxlP-dep_Trfase"/>
</dbReference>
<sequence length="438" mass="48186">MHAPVGSPQHSDVKMNPGLSNRMRKTLKTLGSRPLSVAQQPSDVSTTIDLSTAQNQVIRPELLEFFKSVVEDKITEQVSMYTLLTGDGGDVSTRGALASFFNTSFSPIHPVKPDHIVLTAGATDALGCLVHSICDEGDSIIVPGPSWYGFERIFRARPNVNVVVARPPTYQNFDNYLLPSLQAAYDFSADKSKIKAVLICNPHNPTARCYTRKSLIECMEFCQERGLHFISDEIYALTRLNDTPTGSPGFVSALSLTEPLVPEGAVKIDPSRVHVVWAASKVFGVGGLRIGCLVSQQNPQLLKAMAILTTQHTNNVAALYLSNLLTWSQLPTLLALNSSRLTASYRLLANVLEQLDVKYIVPTDGVFVFAQLAKHAQSVEEEKDFYDKLERHGVRVSTGSIYKGVDKEFGWARITFSLPVKVLEAALERITAFMTMED</sequence>
<evidence type="ECO:0000313" key="7">
    <source>
        <dbReference type="EMBL" id="KAK3214187.1"/>
    </source>
</evidence>
<dbReference type="GO" id="GO:0008483">
    <property type="term" value="F:transaminase activity"/>
    <property type="evidence" value="ECO:0007669"/>
    <property type="project" value="UniProtKB-KW"/>
</dbReference>
<dbReference type="PRINTS" id="PR00753">
    <property type="entry name" value="ACCSYNTHASE"/>
</dbReference>
<dbReference type="PANTHER" id="PTHR43795:SF32">
    <property type="entry name" value="AMINOTRANSFERASE GLII-RELATED"/>
    <property type="match status" value="1"/>
</dbReference>
<reference evidence="7 8" key="1">
    <citation type="submission" date="2021-02" db="EMBL/GenBank/DDBJ databases">
        <title>Genome assembly of Pseudopithomyces chartarum.</title>
        <authorList>
            <person name="Jauregui R."/>
            <person name="Singh J."/>
            <person name="Voisey C."/>
        </authorList>
    </citation>
    <scope>NUCLEOTIDE SEQUENCE [LARGE SCALE GENOMIC DNA]</scope>
    <source>
        <strain evidence="7 8">AGR01</strain>
    </source>
</reference>
<dbReference type="InterPro" id="IPR015421">
    <property type="entry name" value="PyrdxlP-dep_Trfase_major"/>
</dbReference>
<dbReference type="Gene3D" id="3.40.640.10">
    <property type="entry name" value="Type I PLP-dependent aspartate aminotransferase-like (Major domain)"/>
    <property type="match status" value="1"/>
</dbReference>
<dbReference type="GO" id="GO:0006520">
    <property type="term" value="P:amino acid metabolic process"/>
    <property type="evidence" value="ECO:0007669"/>
    <property type="project" value="TreeGrafter"/>
</dbReference>
<keyword evidence="4" id="KW-0808">Transferase</keyword>
<dbReference type="SUPFAM" id="SSF53383">
    <property type="entry name" value="PLP-dependent transferases"/>
    <property type="match status" value="1"/>
</dbReference>
<accession>A0AAN6M4T3</accession>
<evidence type="ECO:0000313" key="8">
    <source>
        <dbReference type="Proteomes" id="UP001280581"/>
    </source>
</evidence>
<gene>
    <name evidence="7" type="ORF">GRF29_28g2289429</name>
</gene>
<dbReference type="PANTHER" id="PTHR43795">
    <property type="entry name" value="BIFUNCTIONAL ASPARTATE AMINOTRANSFERASE AND GLUTAMATE/ASPARTATE-PREPHENATE AMINOTRANSFERASE-RELATED"/>
    <property type="match status" value="1"/>
</dbReference>
<dbReference type="Proteomes" id="UP001280581">
    <property type="component" value="Unassembled WGS sequence"/>
</dbReference>
<comment type="similarity">
    <text evidence="2">Belongs to the class-I pyridoxal-phosphate-dependent aminotransferase family.</text>
</comment>
<feature type="domain" description="Aminotransferase class I/classII large" evidence="6">
    <location>
        <begin position="88"/>
        <end position="430"/>
    </location>
</feature>
<keyword evidence="8" id="KW-1185">Reference proteome</keyword>
<comment type="cofactor">
    <cofactor evidence="1">
        <name>pyridoxal 5'-phosphate</name>
        <dbReference type="ChEBI" id="CHEBI:597326"/>
    </cofactor>
</comment>
<dbReference type="EMBL" id="WVTA01000004">
    <property type="protein sequence ID" value="KAK3214187.1"/>
    <property type="molecule type" value="Genomic_DNA"/>
</dbReference>
<evidence type="ECO:0000256" key="2">
    <source>
        <dbReference type="ARBA" id="ARBA00007441"/>
    </source>
</evidence>
<dbReference type="GO" id="GO:0030170">
    <property type="term" value="F:pyridoxal phosphate binding"/>
    <property type="evidence" value="ECO:0007669"/>
    <property type="project" value="InterPro"/>
</dbReference>
<evidence type="ECO:0000256" key="4">
    <source>
        <dbReference type="ARBA" id="ARBA00022679"/>
    </source>
</evidence>
<evidence type="ECO:0000256" key="5">
    <source>
        <dbReference type="ARBA" id="ARBA00022898"/>
    </source>
</evidence>
<evidence type="ECO:0000256" key="3">
    <source>
        <dbReference type="ARBA" id="ARBA00022576"/>
    </source>
</evidence>
<dbReference type="InterPro" id="IPR004839">
    <property type="entry name" value="Aminotransferase_I/II_large"/>
</dbReference>
<dbReference type="AlphaFoldDB" id="A0AAN6M4T3"/>
<proteinExistence type="inferred from homology"/>
<organism evidence="7 8">
    <name type="scientific">Pseudopithomyces chartarum</name>
    <dbReference type="NCBI Taxonomy" id="1892770"/>
    <lineage>
        <taxon>Eukaryota</taxon>
        <taxon>Fungi</taxon>
        <taxon>Dikarya</taxon>
        <taxon>Ascomycota</taxon>
        <taxon>Pezizomycotina</taxon>
        <taxon>Dothideomycetes</taxon>
        <taxon>Pleosporomycetidae</taxon>
        <taxon>Pleosporales</taxon>
        <taxon>Massarineae</taxon>
        <taxon>Didymosphaeriaceae</taxon>
        <taxon>Pseudopithomyces</taxon>
    </lineage>
</organism>
<dbReference type="Pfam" id="PF00155">
    <property type="entry name" value="Aminotran_1_2"/>
    <property type="match status" value="1"/>
</dbReference>
<protein>
    <recommendedName>
        <fullName evidence="6">Aminotransferase class I/classII large domain-containing protein</fullName>
    </recommendedName>
</protein>
<keyword evidence="3" id="KW-0032">Aminotransferase</keyword>
<dbReference type="Gene3D" id="3.90.1150.10">
    <property type="entry name" value="Aspartate Aminotransferase, domain 1"/>
    <property type="match status" value="1"/>
</dbReference>
<dbReference type="CDD" id="cd00609">
    <property type="entry name" value="AAT_like"/>
    <property type="match status" value="1"/>
</dbReference>
<evidence type="ECO:0000259" key="6">
    <source>
        <dbReference type="Pfam" id="PF00155"/>
    </source>
</evidence>
<comment type="caution">
    <text evidence="7">The sequence shown here is derived from an EMBL/GenBank/DDBJ whole genome shotgun (WGS) entry which is preliminary data.</text>
</comment>
<name>A0AAN6M4T3_9PLEO</name>
<keyword evidence="5" id="KW-0663">Pyridoxal phosphate</keyword>
<dbReference type="InterPro" id="IPR050478">
    <property type="entry name" value="Ethylene_sulfur-biosynth"/>
</dbReference>
<evidence type="ECO:0000256" key="1">
    <source>
        <dbReference type="ARBA" id="ARBA00001933"/>
    </source>
</evidence>
<dbReference type="InterPro" id="IPR015422">
    <property type="entry name" value="PyrdxlP-dep_Trfase_small"/>
</dbReference>